<dbReference type="AlphaFoldDB" id="A0A2P5EUE6"/>
<dbReference type="Proteomes" id="UP000237000">
    <property type="component" value="Unassembled WGS sequence"/>
</dbReference>
<protein>
    <submittedName>
        <fullName evidence="1">Uncharacterized protein</fullName>
    </submittedName>
</protein>
<keyword evidence="2" id="KW-1185">Reference proteome</keyword>
<organism evidence="1 2">
    <name type="scientific">Trema orientale</name>
    <name type="common">Charcoal tree</name>
    <name type="synonym">Celtis orientalis</name>
    <dbReference type="NCBI Taxonomy" id="63057"/>
    <lineage>
        <taxon>Eukaryota</taxon>
        <taxon>Viridiplantae</taxon>
        <taxon>Streptophyta</taxon>
        <taxon>Embryophyta</taxon>
        <taxon>Tracheophyta</taxon>
        <taxon>Spermatophyta</taxon>
        <taxon>Magnoliopsida</taxon>
        <taxon>eudicotyledons</taxon>
        <taxon>Gunneridae</taxon>
        <taxon>Pentapetalae</taxon>
        <taxon>rosids</taxon>
        <taxon>fabids</taxon>
        <taxon>Rosales</taxon>
        <taxon>Cannabaceae</taxon>
        <taxon>Trema</taxon>
    </lineage>
</organism>
<reference evidence="2" key="1">
    <citation type="submission" date="2016-06" db="EMBL/GenBank/DDBJ databases">
        <title>Parallel loss of symbiosis genes in relatives of nitrogen-fixing non-legume Parasponia.</title>
        <authorList>
            <person name="Van Velzen R."/>
            <person name="Holmer R."/>
            <person name="Bu F."/>
            <person name="Rutten L."/>
            <person name="Van Zeijl A."/>
            <person name="Liu W."/>
            <person name="Santuari L."/>
            <person name="Cao Q."/>
            <person name="Sharma T."/>
            <person name="Shen D."/>
            <person name="Roswanjaya Y."/>
            <person name="Wardhani T."/>
            <person name="Kalhor M.S."/>
            <person name="Jansen J."/>
            <person name="Van den Hoogen J."/>
            <person name="Gungor B."/>
            <person name="Hartog M."/>
            <person name="Hontelez J."/>
            <person name="Verver J."/>
            <person name="Yang W.-C."/>
            <person name="Schijlen E."/>
            <person name="Repin R."/>
            <person name="Schilthuizen M."/>
            <person name="Schranz E."/>
            <person name="Heidstra R."/>
            <person name="Miyata K."/>
            <person name="Fedorova E."/>
            <person name="Kohlen W."/>
            <person name="Bisseling T."/>
            <person name="Smit S."/>
            <person name="Geurts R."/>
        </authorList>
    </citation>
    <scope>NUCLEOTIDE SEQUENCE [LARGE SCALE GENOMIC DNA]</scope>
    <source>
        <strain evidence="2">cv. RG33-2</strain>
    </source>
</reference>
<gene>
    <name evidence="1" type="ORF">TorRG33x02_150310</name>
</gene>
<accession>A0A2P5EUE6</accession>
<dbReference type="OrthoDB" id="10317304at2759"/>
<comment type="caution">
    <text evidence="1">The sequence shown here is derived from an EMBL/GenBank/DDBJ whole genome shotgun (WGS) entry which is preliminary data.</text>
</comment>
<dbReference type="InParanoid" id="A0A2P5EUE6"/>
<evidence type="ECO:0000313" key="1">
    <source>
        <dbReference type="EMBL" id="PON89168.1"/>
    </source>
</evidence>
<proteinExistence type="predicted"/>
<name>A0A2P5EUE6_TREOI</name>
<evidence type="ECO:0000313" key="2">
    <source>
        <dbReference type="Proteomes" id="UP000237000"/>
    </source>
</evidence>
<dbReference type="EMBL" id="JXTC01000097">
    <property type="protein sequence ID" value="PON89168.1"/>
    <property type="molecule type" value="Genomic_DNA"/>
</dbReference>
<sequence length="58" mass="7149">MKNLQVGIQENWRLGTVVKDSKWIYELKTVELRGNRRRFLPRERIFLLRPNELNVFDY</sequence>